<protein>
    <submittedName>
        <fullName evidence="1">Alpha-N-arabinofuranosidase</fullName>
    </submittedName>
</protein>
<keyword evidence="2" id="KW-1185">Reference proteome</keyword>
<dbReference type="GO" id="GO:0046556">
    <property type="term" value="F:alpha-L-arabinofuranosidase activity"/>
    <property type="evidence" value="ECO:0007669"/>
    <property type="project" value="TreeGrafter"/>
</dbReference>
<evidence type="ECO:0000313" key="2">
    <source>
        <dbReference type="Proteomes" id="UP000192266"/>
    </source>
</evidence>
<gene>
    <name evidence="1" type="ORF">SAMN00120144_1315</name>
</gene>
<dbReference type="STRING" id="645990.SAMN00120144_1315"/>
<dbReference type="EMBL" id="FWWW01000104">
    <property type="protein sequence ID" value="SMC00561.1"/>
    <property type="molecule type" value="Genomic_DNA"/>
</dbReference>
<proteinExistence type="predicted"/>
<dbReference type="RefSeq" id="WP_084447912.1">
    <property type="nucleotide sequence ID" value="NZ_FWWW01000104.1"/>
</dbReference>
<dbReference type="PANTHER" id="PTHR31776">
    <property type="entry name" value="ALPHA-L-ARABINOFURANOSIDASE 1"/>
    <property type="match status" value="1"/>
</dbReference>
<name>A0A1W1W5A0_9BACT</name>
<dbReference type="Proteomes" id="UP000192266">
    <property type="component" value="Unassembled WGS sequence"/>
</dbReference>
<dbReference type="InterPro" id="IPR051563">
    <property type="entry name" value="Glycosyl_Hydrolase_51"/>
</dbReference>
<dbReference type="AlphaFoldDB" id="A0A1W1W5A0"/>
<dbReference type="OrthoDB" id="9758333at2"/>
<dbReference type="PANTHER" id="PTHR31776:SF0">
    <property type="entry name" value="ALPHA-L-ARABINOFURANOSIDASE 1"/>
    <property type="match status" value="1"/>
</dbReference>
<sequence length="175" mass="18341">MLVGNSAQAQTTSAPSTITVQVNKPGAPIAKTMYGFFFEDINFGADGGLYPELVKNKSFETDDRLIGWKGIKGASALSTYTVSSQQPISTTNKNFLRLTVATARPDAGFVNEGFRSMGLKQGADYTFSVYARRGPGEVSAINITLEEPGAQGAGPEAPASGRVLAQAQITGLAGE</sequence>
<reference evidence="1 2" key="1">
    <citation type="submission" date="2017-04" db="EMBL/GenBank/DDBJ databases">
        <authorList>
            <person name="Afonso C.L."/>
            <person name="Miller P.J."/>
            <person name="Scott M.A."/>
            <person name="Spackman E."/>
            <person name="Goraichik I."/>
            <person name="Dimitrov K.M."/>
            <person name="Suarez D.L."/>
            <person name="Swayne D.E."/>
        </authorList>
    </citation>
    <scope>NUCLEOTIDE SEQUENCE [LARGE SCALE GENOMIC DNA]</scope>
    <source>
        <strain evidence="1 2">DSM 11622</strain>
    </source>
</reference>
<dbReference type="Gene3D" id="2.60.120.260">
    <property type="entry name" value="Galactose-binding domain-like"/>
    <property type="match status" value="1"/>
</dbReference>
<organism evidence="1 2">
    <name type="scientific">Hymenobacter roseosalivarius DSM 11622</name>
    <dbReference type="NCBI Taxonomy" id="645990"/>
    <lineage>
        <taxon>Bacteria</taxon>
        <taxon>Pseudomonadati</taxon>
        <taxon>Bacteroidota</taxon>
        <taxon>Cytophagia</taxon>
        <taxon>Cytophagales</taxon>
        <taxon>Hymenobacteraceae</taxon>
        <taxon>Hymenobacter</taxon>
    </lineage>
</organism>
<evidence type="ECO:0000313" key="1">
    <source>
        <dbReference type="EMBL" id="SMC00561.1"/>
    </source>
</evidence>
<accession>A0A1W1W5A0</accession>